<name>A0AAU8DWR8_9ACTN</name>
<reference evidence="2" key="1">
    <citation type="submission" date="2024-05" db="EMBL/GenBank/DDBJ databases">
        <authorList>
            <person name="Cai S.Y."/>
            <person name="Jin L.M."/>
            <person name="Li H.R."/>
        </authorList>
    </citation>
    <scope>NUCLEOTIDE SEQUENCE</scope>
    <source>
        <strain evidence="2">A5-74</strain>
    </source>
</reference>
<protein>
    <submittedName>
        <fullName evidence="2">CopG family transcriptional regulator</fullName>
    </submittedName>
</protein>
<dbReference type="GO" id="GO:0006355">
    <property type="term" value="P:regulation of DNA-templated transcription"/>
    <property type="evidence" value="ECO:0007669"/>
    <property type="project" value="InterPro"/>
</dbReference>
<dbReference type="InterPro" id="IPR002145">
    <property type="entry name" value="CopG"/>
</dbReference>
<evidence type="ECO:0000259" key="1">
    <source>
        <dbReference type="PROSITE" id="PS51819"/>
    </source>
</evidence>
<dbReference type="Pfam" id="PF01402">
    <property type="entry name" value="RHH_1"/>
    <property type="match status" value="1"/>
</dbReference>
<dbReference type="CDD" id="cd21631">
    <property type="entry name" value="RHH_CopG_NikR-like"/>
    <property type="match status" value="1"/>
</dbReference>
<dbReference type="Gene3D" id="3.10.180.10">
    <property type="entry name" value="2,3-Dihydroxybiphenyl 1,2-Dioxygenase, domain 1"/>
    <property type="match status" value="1"/>
</dbReference>
<dbReference type="SUPFAM" id="SSF47598">
    <property type="entry name" value="Ribbon-helix-helix"/>
    <property type="match status" value="1"/>
</dbReference>
<dbReference type="InterPro" id="IPR037523">
    <property type="entry name" value="VOC_core"/>
</dbReference>
<organism evidence="2">
    <name type="scientific">Nakamurella sp. A5-74</name>
    <dbReference type="NCBI Taxonomy" id="3158264"/>
    <lineage>
        <taxon>Bacteria</taxon>
        <taxon>Bacillati</taxon>
        <taxon>Actinomycetota</taxon>
        <taxon>Actinomycetes</taxon>
        <taxon>Nakamurellales</taxon>
        <taxon>Nakamurellaceae</taxon>
        <taxon>Nakamurella</taxon>
    </lineage>
</organism>
<accession>A0AAU8DWR8</accession>
<dbReference type="PROSITE" id="PS51819">
    <property type="entry name" value="VOC"/>
    <property type="match status" value="1"/>
</dbReference>
<dbReference type="InterPro" id="IPR010985">
    <property type="entry name" value="Ribbon_hlx_hlx"/>
</dbReference>
<proteinExistence type="predicted"/>
<dbReference type="SUPFAM" id="SSF54593">
    <property type="entry name" value="Glyoxalase/Bleomycin resistance protein/Dihydroxybiphenyl dioxygenase"/>
    <property type="match status" value="1"/>
</dbReference>
<dbReference type="EMBL" id="CP159218">
    <property type="protein sequence ID" value="XCG65277.1"/>
    <property type="molecule type" value="Genomic_DNA"/>
</dbReference>
<dbReference type="InterPro" id="IPR029068">
    <property type="entry name" value="Glyas_Bleomycin-R_OHBP_Dase"/>
</dbReference>
<gene>
    <name evidence="2" type="ORF">ABLG96_08305</name>
</gene>
<dbReference type="AlphaFoldDB" id="A0AAU8DWR8"/>
<dbReference type="RefSeq" id="WP_353650882.1">
    <property type="nucleotide sequence ID" value="NZ_CP159218.1"/>
</dbReference>
<sequence>MQAPEPKSQFNIYLPAELVRAIKHRAIDQGSSLSALVEDVMRRHLDGPAETLPAESAQVAASGELVVMPVWYPRDMQAAEHLLRTLGLQQRIASESGNWRDFTAAGGGLVALHADSDADSSAAPARPRTELSFEYRGDLDALAERLELAGFEGVIIDEAYNRTLRVTTPDGWTLWINAAQQDLHGFRRAD</sequence>
<evidence type="ECO:0000313" key="2">
    <source>
        <dbReference type="EMBL" id="XCG65277.1"/>
    </source>
</evidence>
<feature type="domain" description="VOC" evidence="1">
    <location>
        <begin position="65"/>
        <end position="179"/>
    </location>
</feature>